<protein>
    <submittedName>
        <fullName evidence="1">Uncharacterized protein</fullName>
    </submittedName>
</protein>
<reference evidence="1" key="1">
    <citation type="journal article" date="2021" name="Proc. Natl. Acad. Sci. U.S.A.">
        <title>A Catalog of Tens of Thousands of Viruses from Human Metagenomes Reveals Hidden Associations with Chronic Diseases.</title>
        <authorList>
            <person name="Tisza M.J."/>
            <person name="Buck C.B."/>
        </authorList>
    </citation>
    <scope>NUCLEOTIDE SEQUENCE</scope>
    <source>
        <strain evidence="1">CtOrJ23</strain>
    </source>
</reference>
<sequence length="60" mass="7139">MKCKFNIYALENEETEVKHTLVKKQGKICPILKKECIKESCEWYCKTFNCCGIYSIVENW</sequence>
<evidence type="ECO:0000313" key="1">
    <source>
        <dbReference type="EMBL" id="DAE12820.1"/>
    </source>
</evidence>
<name>A0A8S5Q2Q4_9CAUD</name>
<dbReference type="EMBL" id="BK015557">
    <property type="protein sequence ID" value="DAE12820.1"/>
    <property type="molecule type" value="Genomic_DNA"/>
</dbReference>
<proteinExistence type="predicted"/>
<organism evidence="1">
    <name type="scientific">Siphoviridae sp. ctOrJ23</name>
    <dbReference type="NCBI Taxonomy" id="2825481"/>
    <lineage>
        <taxon>Viruses</taxon>
        <taxon>Duplodnaviria</taxon>
        <taxon>Heunggongvirae</taxon>
        <taxon>Uroviricota</taxon>
        <taxon>Caudoviricetes</taxon>
    </lineage>
</organism>
<accession>A0A8S5Q2Q4</accession>